<proteinExistence type="predicted"/>
<name>A0A1V5ZMV5_9BACT</name>
<gene>
    <name evidence="1" type="ORF">BWY04_00753</name>
</gene>
<comment type="caution">
    <text evidence="1">The sequence shown here is derived from an EMBL/GenBank/DDBJ whole genome shotgun (WGS) entry which is preliminary data.</text>
</comment>
<reference evidence="1" key="1">
    <citation type="submission" date="2017-02" db="EMBL/GenBank/DDBJ databases">
        <title>Delving into the versatile metabolic prowess of the omnipresent phylum Bacteroidetes.</title>
        <authorList>
            <person name="Nobu M.K."/>
            <person name="Mei R."/>
            <person name="Narihiro T."/>
            <person name="Kuroda K."/>
            <person name="Liu W.-T."/>
        </authorList>
    </citation>
    <scope>NUCLEOTIDE SEQUENCE</scope>
    <source>
        <strain evidence="1">ADurb.Bin160</strain>
    </source>
</reference>
<organism evidence="1">
    <name type="scientific">candidate division CPR1 bacterium ADurb.Bin160</name>
    <dbReference type="NCBI Taxonomy" id="1852826"/>
    <lineage>
        <taxon>Bacteria</taxon>
        <taxon>candidate division CPR1</taxon>
    </lineage>
</organism>
<evidence type="ECO:0000313" key="1">
    <source>
        <dbReference type="EMBL" id="OQB41573.1"/>
    </source>
</evidence>
<dbReference type="AlphaFoldDB" id="A0A1V5ZMV5"/>
<protein>
    <submittedName>
        <fullName evidence="1">Uncharacterized protein</fullName>
    </submittedName>
</protein>
<sequence length="194" mass="23417">METNKIIQGSVSELENEEDIYSDKILEENFEIYDIIELSSFIGKINFEPMYKNFISDIRTYSLEKQKEFSYSVLERIKKVYGFEFLEKPNIESQEDLYIFYEFIEFLEFNNIEFLTEIFINIKNSYEKLKTITDSFILEICDFFDKIENKFKNILINKFIQESSKETINKFIKISLKKNKEKIFLSLKISQLYI</sequence>
<accession>A0A1V5ZMV5</accession>
<dbReference type="Proteomes" id="UP000485621">
    <property type="component" value="Unassembled WGS sequence"/>
</dbReference>
<dbReference type="EMBL" id="MWDB01000014">
    <property type="protein sequence ID" value="OQB41573.1"/>
    <property type="molecule type" value="Genomic_DNA"/>
</dbReference>